<dbReference type="AlphaFoldDB" id="A0A6C0P3H9"/>
<proteinExistence type="predicted"/>
<protein>
    <submittedName>
        <fullName evidence="2">Uncharacterized protein</fullName>
    </submittedName>
</protein>
<gene>
    <name evidence="2" type="ORF">GZH47_21045</name>
</gene>
<feature type="transmembrane region" description="Helical" evidence="1">
    <location>
        <begin position="127"/>
        <end position="145"/>
    </location>
</feature>
<keyword evidence="1" id="KW-0472">Membrane</keyword>
<feature type="transmembrane region" description="Helical" evidence="1">
    <location>
        <begin position="165"/>
        <end position="182"/>
    </location>
</feature>
<keyword evidence="1" id="KW-1133">Transmembrane helix</keyword>
<feature type="transmembrane region" description="Helical" evidence="1">
    <location>
        <begin position="188"/>
        <end position="209"/>
    </location>
</feature>
<feature type="transmembrane region" description="Helical" evidence="1">
    <location>
        <begin position="60"/>
        <end position="77"/>
    </location>
</feature>
<sequence>MDFQGNEFIFIVTNAIGGLGTYAIMLSLFRLNFRKHLWSVTRANVIISIVTLFLYKGFGFAALEPLAWLLLTLFFLVKRMSIRLTWALFIAILGYVVYQLLAGAIVFGWPGGYFNVQQLHAHFWKNYIVDAMSGLLSIWLATLLIRRQWSFNFEFAKVRPWESVLVFAGALCLLGTMAWIIVMWEVHWIAICGWGVFILGLGVHLAFATREELRQNSLMQSGMWWLKKDKPVERGKS</sequence>
<name>A0A6C0P3H9_9BACL</name>
<feature type="transmembrane region" description="Helical" evidence="1">
    <location>
        <begin position="6"/>
        <end position="29"/>
    </location>
</feature>
<keyword evidence="1" id="KW-0812">Transmembrane</keyword>
<feature type="transmembrane region" description="Helical" evidence="1">
    <location>
        <begin position="84"/>
        <end position="107"/>
    </location>
</feature>
<evidence type="ECO:0000313" key="2">
    <source>
        <dbReference type="EMBL" id="QHW33039.1"/>
    </source>
</evidence>
<reference evidence="2 3" key="1">
    <citation type="submission" date="2020-02" db="EMBL/GenBank/DDBJ databases">
        <title>Paenibacillus sp. nov., isolated from rhizosphere soil of tomato.</title>
        <authorList>
            <person name="Weon H.-Y."/>
            <person name="Lee S.A."/>
        </authorList>
    </citation>
    <scope>NUCLEOTIDE SEQUENCE [LARGE SCALE GENOMIC DNA]</scope>
    <source>
        <strain evidence="2 3">14171R-81</strain>
    </source>
</reference>
<accession>A0A6C0P3H9</accession>
<dbReference type="Proteomes" id="UP000479114">
    <property type="component" value="Chromosome"/>
</dbReference>
<dbReference type="KEGG" id="prz:GZH47_21045"/>
<evidence type="ECO:0000256" key="1">
    <source>
        <dbReference type="SAM" id="Phobius"/>
    </source>
</evidence>
<organism evidence="2 3">
    <name type="scientific">Paenibacillus rhizovicinus</name>
    <dbReference type="NCBI Taxonomy" id="2704463"/>
    <lineage>
        <taxon>Bacteria</taxon>
        <taxon>Bacillati</taxon>
        <taxon>Bacillota</taxon>
        <taxon>Bacilli</taxon>
        <taxon>Bacillales</taxon>
        <taxon>Paenibacillaceae</taxon>
        <taxon>Paenibacillus</taxon>
    </lineage>
</organism>
<dbReference type="EMBL" id="CP048286">
    <property type="protein sequence ID" value="QHW33039.1"/>
    <property type="molecule type" value="Genomic_DNA"/>
</dbReference>
<keyword evidence="3" id="KW-1185">Reference proteome</keyword>
<dbReference type="RefSeq" id="WP_162642952.1">
    <property type="nucleotide sequence ID" value="NZ_CP048286.1"/>
</dbReference>
<evidence type="ECO:0000313" key="3">
    <source>
        <dbReference type="Proteomes" id="UP000479114"/>
    </source>
</evidence>